<accession>B8HE74</accession>
<organism evidence="1 2">
    <name type="scientific">Pseudarthrobacter chlorophenolicus (strain ATCC 700700 / DSM 12829 / CIP 107037 / JCM 12360 / KCTC 9906 / NCIMB 13794 / A6)</name>
    <name type="common">Arthrobacter chlorophenolicus</name>
    <dbReference type="NCBI Taxonomy" id="452863"/>
    <lineage>
        <taxon>Bacteria</taxon>
        <taxon>Bacillati</taxon>
        <taxon>Actinomycetota</taxon>
        <taxon>Actinomycetes</taxon>
        <taxon>Micrococcales</taxon>
        <taxon>Micrococcaceae</taxon>
        <taxon>Pseudarthrobacter</taxon>
    </lineage>
</organism>
<dbReference type="Proteomes" id="UP000002505">
    <property type="component" value="Chromosome"/>
</dbReference>
<dbReference type="eggNOG" id="COG0648">
    <property type="taxonomic scope" value="Bacteria"/>
</dbReference>
<evidence type="ECO:0000313" key="1">
    <source>
        <dbReference type="EMBL" id="ACL39109.1"/>
    </source>
</evidence>
<proteinExistence type="predicted"/>
<dbReference type="RefSeq" id="WP_015936332.1">
    <property type="nucleotide sequence ID" value="NC_011886.1"/>
</dbReference>
<dbReference type="EMBL" id="CP001341">
    <property type="protein sequence ID" value="ACL39109.1"/>
    <property type="molecule type" value="Genomic_DNA"/>
</dbReference>
<dbReference type="HOGENOM" id="CLU_077119_1_0_11"/>
<dbReference type="Pfam" id="PF16154">
    <property type="entry name" value="DUF4862"/>
    <property type="match status" value="1"/>
</dbReference>
<name>B8HE74_PSECP</name>
<dbReference type="AlphaFoldDB" id="B8HE74"/>
<dbReference type="InterPro" id="IPR032344">
    <property type="entry name" value="DUF4862"/>
</dbReference>
<evidence type="ECO:0008006" key="3">
    <source>
        <dbReference type="Google" id="ProtNLM"/>
    </source>
</evidence>
<dbReference type="KEGG" id="ach:Achl_1118"/>
<dbReference type="OrthoDB" id="7307665at2"/>
<dbReference type="STRING" id="452863.Achl_1118"/>
<gene>
    <name evidence="1" type="ordered locus">Achl_1118</name>
</gene>
<evidence type="ECO:0000313" key="2">
    <source>
        <dbReference type="Proteomes" id="UP000002505"/>
    </source>
</evidence>
<protein>
    <recommendedName>
        <fullName evidence="3">DUF4862 domain-containing protein</fullName>
    </recommendedName>
</protein>
<sequence length="328" mass="33353">MSGSAGLILSSYAAAPALDGWNPEAEAALLHAAARLPGVSGLEIPFYPTGQLHKYDGDWFLEQVRHLPDHLAFVVTTIPDTMSRLDGSADFGLASLTAAGRQAAVARAAAAAGAVRTLNAALGRQAVLAVHLYSAPRPVSHGVPAGSAGTGPLAASLEQLAAVGWDGARPVLEHCDAAKPGQTPVKGFITLEEELEAVTTSGTGTGVAVNWGRSAIEGRNGSAADRHIGECLDSELLAGVVLSGCAPVATRFGEAWDDCHVPPAPVEPASLLTPAAIRSVSAALESTPGGPNSEVYRGLKVSAPRGSSVARRVGLLSDSIDVVRAAGF</sequence>
<reference evidence="1" key="1">
    <citation type="submission" date="2009-01" db="EMBL/GenBank/DDBJ databases">
        <title>Complete sequence of chromosome of Arthrobacter chlorophenolicus A6.</title>
        <authorList>
            <consortium name="US DOE Joint Genome Institute"/>
            <person name="Lucas S."/>
            <person name="Copeland A."/>
            <person name="Lapidus A."/>
            <person name="Glavina del Rio T."/>
            <person name="Tice H."/>
            <person name="Bruce D."/>
            <person name="Goodwin L."/>
            <person name="Pitluck S."/>
            <person name="Goltsman E."/>
            <person name="Clum A."/>
            <person name="Larimer F."/>
            <person name="Land M."/>
            <person name="Hauser L."/>
            <person name="Kyrpides N."/>
            <person name="Mikhailova N."/>
            <person name="Jansson J."/>
            <person name="Richardson P."/>
        </authorList>
    </citation>
    <scope>NUCLEOTIDE SEQUENCE [LARGE SCALE GENOMIC DNA]</scope>
    <source>
        <strain evidence="1">A6</strain>
    </source>
</reference>
<keyword evidence="2" id="KW-1185">Reference proteome</keyword>